<proteinExistence type="predicted"/>
<organism evidence="2 3">
    <name type="scientific">Desulfoscipio geothermicus DSM 3669</name>
    <dbReference type="NCBI Taxonomy" id="1121426"/>
    <lineage>
        <taxon>Bacteria</taxon>
        <taxon>Bacillati</taxon>
        <taxon>Bacillota</taxon>
        <taxon>Clostridia</taxon>
        <taxon>Eubacteriales</taxon>
        <taxon>Desulfallaceae</taxon>
        <taxon>Desulfoscipio</taxon>
    </lineage>
</organism>
<evidence type="ECO:0000256" key="1">
    <source>
        <dbReference type="SAM" id="Coils"/>
    </source>
</evidence>
<accession>A0A1I6D583</accession>
<gene>
    <name evidence="2" type="ORF">SAMN05660706_105125</name>
</gene>
<dbReference type="Proteomes" id="UP000199584">
    <property type="component" value="Unassembled WGS sequence"/>
</dbReference>
<dbReference type="AlphaFoldDB" id="A0A1I6D583"/>
<name>A0A1I6D583_9FIRM</name>
<dbReference type="STRING" id="39060.SAMN05660706_105125"/>
<evidence type="ECO:0000313" key="2">
    <source>
        <dbReference type="EMBL" id="SFR00521.1"/>
    </source>
</evidence>
<protein>
    <submittedName>
        <fullName evidence="2">Uncharacterized protein</fullName>
    </submittedName>
</protein>
<dbReference type="OrthoDB" id="1807089at2"/>
<dbReference type="RefSeq" id="WP_092482293.1">
    <property type="nucleotide sequence ID" value="NZ_FOYM01000005.1"/>
</dbReference>
<keyword evidence="1" id="KW-0175">Coiled coil</keyword>
<sequence length="138" mass="15264">MYHNQTNPFIQHAVRHGMMIVGEVNRTVGVSRNLIAACDEVIMSLNAGNMQGAFNAAQNARNLAAEIAQATGQMNQTISERIEMASYVLNRVQQHINELASALQSMRNSELTYSYTVGVSPNPQYGTTMSYRETGTYM</sequence>
<feature type="coiled-coil region" evidence="1">
    <location>
        <begin position="60"/>
        <end position="109"/>
    </location>
</feature>
<keyword evidence="3" id="KW-1185">Reference proteome</keyword>
<dbReference type="EMBL" id="FOYM01000005">
    <property type="protein sequence ID" value="SFR00521.1"/>
    <property type="molecule type" value="Genomic_DNA"/>
</dbReference>
<evidence type="ECO:0000313" key="3">
    <source>
        <dbReference type="Proteomes" id="UP000199584"/>
    </source>
</evidence>
<reference evidence="3" key="1">
    <citation type="submission" date="2016-10" db="EMBL/GenBank/DDBJ databases">
        <authorList>
            <person name="Varghese N."/>
            <person name="Submissions S."/>
        </authorList>
    </citation>
    <scope>NUCLEOTIDE SEQUENCE [LARGE SCALE GENOMIC DNA]</scope>
    <source>
        <strain evidence="3">DSM 3669</strain>
    </source>
</reference>